<name>A0ACB9DPE9_ARCLA</name>
<proteinExistence type="predicted"/>
<gene>
    <name evidence="1" type="ORF">L6452_11494</name>
</gene>
<accession>A0ACB9DPE9</accession>
<evidence type="ECO:0000313" key="2">
    <source>
        <dbReference type="Proteomes" id="UP001055879"/>
    </source>
</evidence>
<reference evidence="2" key="1">
    <citation type="journal article" date="2022" name="Mol. Ecol. Resour.">
        <title>The genomes of chicory, endive, great burdock and yacon provide insights into Asteraceae palaeo-polyploidization history and plant inulin production.</title>
        <authorList>
            <person name="Fan W."/>
            <person name="Wang S."/>
            <person name="Wang H."/>
            <person name="Wang A."/>
            <person name="Jiang F."/>
            <person name="Liu H."/>
            <person name="Zhao H."/>
            <person name="Xu D."/>
            <person name="Zhang Y."/>
        </authorList>
    </citation>
    <scope>NUCLEOTIDE SEQUENCE [LARGE SCALE GENOMIC DNA]</scope>
    <source>
        <strain evidence="2">cv. Niubang</strain>
    </source>
</reference>
<dbReference type="EMBL" id="CM042049">
    <property type="protein sequence ID" value="KAI3748432.1"/>
    <property type="molecule type" value="Genomic_DNA"/>
</dbReference>
<reference evidence="1 2" key="2">
    <citation type="journal article" date="2022" name="Mol. Ecol. Resour.">
        <title>The genomes of chicory, endive, great burdock and yacon provide insights into Asteraceae paleo-polyploidization history and plant inulin production.</title>
        <authorList>
            <person name="Fan W."/>
            <person name="Wang S."/>
            <person name="Wang H."/>
            <person name="Wang A."/>
            <person name="Jiang F."/>
            <person name="Liu H."/>
            <person name="Zhao H."/>
            <person name="Xu D."/>
            <person name="Zhang Y."/>
        </authorList>
    </citation>
    <scope>NUCLEOTIDE SEQUENCE [LARGE SCALE GENOMIC DNA]</scope>
    <source>
        <strain evidence="2">cv. Niubang</strain>
    </source>
</reference>
<organism evidence="1 2">
    <name type="scientific">Arctium lappa</name>
    <name type="common">Greater burdock</name>
    <name type="synonym">Lappa major</name>
    <dbReference type="NCBI Taxonomy" id="4217"/>
    <lineage>
        <taxon>Eukaryota</taxon>
        <taxon>Viridiplantae</taxon>
        <taxon>Streptophyta</taxon>
        <taxon>Embryophyta</taxon>
        <taxon>Tracheophyta</taxon>
        <taxon>Spermatophyta</taxon>
        <taxon>Magnoliopsida</taxon>
        <taxon>eudicotyledons</taxon>
        <taxon>Gunneridae</taxon>
        <taxon>Pentapetalae</taxon>
        <taxon>asterids</taxon>
        <taxon>campanulids</taxon>
        <taxon>Asterales</taxon>
        <taxon>Asteraceae</taxon>
        <taxon>Carduoideae</taxon>
        <taxon>Cardueae</taxon>
        <taxon>Arctiinae</taxon>
        <taxon>Arctium</taxon>
    </lineage>
</organism>
<comment type="caution">
    <text evidence="1">The sequence shown here is derived from an EMBL/GenBank/DDBJ whole genome shotgun (WGS) entry which is preliminary data.</text>
</comment>
<dbReference type="Proteomes" id="UP001055879">
    <property type="component" value="Linkage Group LG03"/>
</dbReference>
<sequence>MVGGSFVLRRELHEGWSPTDIYEIYETLITVRMNHGGVFTGLPGRRYVNGNVDFIDLVNTEGLSLHEFDKMVLALGYDRDEVKFYHFLIPQSDLDTGLRPLVNNQDVLNFLRYAPVSGPWNDQCIVDVRARTCSCRQWELTGIPCKHSVATNWNMAANGSDVVPESWVDNSYRLSVTP</sequence>
<keyword evidence="2" id="KW-1185">Reference proteome</keyword>
<protein>
    <submittedName>
        <fullName evidence="1">Uncharacterized protein</fullName>
    </submittedName>
</protein>
<evidence type="ECO:0000313" key="1">
    <source>
        <dbReference type="EMBL" id="KAI3748432.1"/>
    </source>
</evidence>